<dbReference type="PROSITE" id="PS51257">
    <property type="entry name" value="PROKAR_LIPOPROTEIN"/>
    <property type="match status" value="1"/>
</dbReference>
<dbReference type="Gene3D" id="2.40.420.20">
    <property type="match status" value="1"/>
</dbReference>
<comment type="caution">
    <text evidence="3">The sequence shown here is derived from an EMBL/GenBank/DDBJ whole genome shotgun (WGS) entry which is preliminary data.</text>
</comment>
<feature type="chain" id="PRO_5012852636" evidence="2">
    <location>
        <begin position="24"/>
        <end position="353"/>
    </location>
</feature>
<dbReference type="Gene3D" id="2.40.50.100">
    <property type="match status" value="1"/>
</dbReference>
<accession>A0A255Z524</accession>
<dbReference type="PANTHER" id="PTHR30469:SF18">
    <property type="entry name" value="RESISTANCE-NODULATION-CELL DIVISION (RND) EFFLUX MEMBRANE FUSION PROTEIN-RELATED"/>
    <property type="match status" value="1"/>
</dbReference>
<name>A0A255Z524_9SPHN</name>
<protein>
    <submittedName>
        <fullName evidence="3">Uncharacterized protein</fullName>
    </submittedName>
</protein>
<sequence>MSKASLIHLMVGALALQACSDAADTPVLAPVRTVLVSRAEPATAAANMVVGTVRSAQTHIVSAEQGGRVVALLADVGDRVAAGQVLARLDSVPLDLRVSAALAEAARAAATAAERARNAERVAQLVADGTASAAELDAARAEAATARAAQSLANVQASEARRDKTLALLRAPSAGVVAARPAMLSAILAPGAPAFEIEGQGDRLISAALPADVAARLRQGATISFHHDGTTGTARLAGISTRDNGAGGRDATFVVIAGAPAPGAIVELLLPAATQTASARVPQSAVLEGRDGRQTIRVVGADNRLHDVPVQLLGLAGPSALVRGRLAAGDLVVAAGGEFLQAGLRVRPHLTAR</sequence>
<dbReference type="OrthoDB" id="9806939at2"/>
<keyword evidence="2" id="KW-0732">Signal</keyword>
<dbReference type="GO" id="GO:0015562">
    <property type="term" value="F:efflux transmembrane transporter activity"/>
    <property type="evidence" value="ECO:0007669"/>
    <property type="project" value="TreeGrafter"/>
</dbReference>
<evidence type="ECO:0000313" key="4">
    <source>
        <dbReference type="Proteomes" id="UP000216991"/>
    </source>
</evidence>
<dbReference type="SUPFAM" id="SSF111369">
    <property type="entry name" value="HlyD-like secretion proteins"/>
    <property type="match status" value="1"/>
</dbReference>
<proteinExistence type="inferred from homology"/>
<evidence type="ECO:0000256" key="2">
    <source>
        <dbReference type="SAM" id="SignalP"/>
    </source>
</evidence>
<gene>
    <name evidence="3" type="ORF">CHU93_01400</name>
</gene>
<comment type="similarity">
    <text evidence="1">Belongs to the membrane fusion protein (MFP) (TC 8.A.1) family.</text>
</comment>
<keyword evidence="4" id="KW-1185">Reference proteome</keyword>
<reference evidence="3 4" key="1">
    <citation type="submission" date="2017-07" db="EMBL/GenBank/DDBJ databases">
        <title>Sandarakinorhabdus cyanobacteriorum sp. nov., a novel bacterium isolated from cyanobacterial aggregates in a eutrophic lake.</title>
        <authorList>
            <person name="Cai H."/>
        </authorList>
    </citation>
    <scope>NUCLEOTIDE SEQUENCE [LARGE SCALE GENOMIC DNA]</scope>
    <source>
        <strain evidence="3 4">TH057</strain>
    </source>
</reference>
<dbReference type="RefSeq" id="WP_094472429.1">
    <property type="nucleotide sequence ID" value="NZ_NOXT01000053.1"/>
</dbReference>
<dbReference type="EMBL" id="NOXT01000053">
    <property type="protein sequence ID" value="OYQ35740.1"/>
    <property type="molecule type" value="Genomic_DNA"/>
</dbReference>
<evidence type="ECO:0000256" key="1">
    <source>
        <dbReference type="ARBA" id="ARBA00009477"/>
    </source>
</evidence>
<dbReference type="InterPro" id="IPR006143">
    <property type="entry name" value="RND_pump_MFP"/>
</dbReference>
<dbReference type="NCBIfam" id="TIGR01730">
    <property type="entry name" value="RND_mfp"/>
    <property type="match status" value="1"/>
</dbReference>
<feature type="signal peptide" evidence="2">
    <location>
        <begin position="1"/>
        <end position="23"/>
    </location>
</feature>
<dbReference type="AlphaFoldDB" id="A0A255Z524"/>
<dbReference type="PANTHER" id="PTHR30469">
    <property type="entry name" value="MULTIDRUG RESISTANCE PROTEIN MDTA"/>
    <property type="match status" value="1"/>
</dbReference>
<evidence type="ECO:0000313" key="3">
    <source>
        <dbReference type="EMBL" id="OYQ35740.1"/>
    </source>
</evidence>
<dbReference type="Proteomes" id="UP000216991">
    <property type="component" value="Unassembled WGS sequence"/>
</dbReference>
<organism evidence="3 4">
    <name type="scientific">Sandarakinorhabdus cyanobacteriorum</name>
    <dbReference type="NCBI Taxonomy" id="1981098"/>
    <lineage>
        <taxon>Bacteria</taxon>
        <taxon>Pseudomonadati</taxon>
        <taxon>Pseudomonadota</taxon>
        <taxon>Alphaproteobacteria</taxon>
        <taxon>Sphingomonadales</taxon>
        <taxon>Sphingosinicellaceae</taxon>
        <taxon>Sandarakinorhabdus</taxon>
    </lineage>
</organism>
<dbReference type="GO" id="GO:1990281">
    <property type="term" value="C:efflux pump complex"/>
    <property type="evidence" value="ECO:0007669"/>
    <property type="project" value="TreeGrafter"/>
</dbReference>
<dbReference type="Gene3D" id="1.10.287.470">
    <property type="entry name" value="Helix hairpin bin"/>
    <property type="match status" value="1"/>
</dbReference>